<keyword evidence="4" id="KW-0575">Peroxidase</keyword>
<dbReference type="PROSITE" id="PS51352">
    <property type="entry name" value="THIOREDOXIN_2"/>
    <property type="match status" value="1"/>
</dbReference>
<dbReference type="Proteomes" id="UP000229681">
    <property type="component" value="Unassembled WGS sequence"/>
</dbReference>
<dbReference type="SUPFAM" id="SSF52833">
    <property type="entry name" value="Thioredoxin-like"/>
    <property type="match status" value="1"/>
</dbReference>
<dbReference type="EMBL" id="PGTM01000028">
    <property type="protein sequence ID" value="PJF36848.1"/>
    <property type="molecule type" value="Genomic_DNA"/>
</dbReference>
<name>A0A2M8PH19_9CHLR</name>
<evidence type="ECO:0000256" key="7">
    <source>
        <dbReference type="ARBA" id="ARBA00023157"/>
    </source>
</evidence>
<dbReference type="PANTHER" id="PTHR42801:SF4">
    <property type="entry name" value="AHPC_TSA FAMILY PROTEIN"/>
    <property type="match status" value="1"/>
</dbReference>
<comment type="caution">
    <text evidence="15">The sequence shown here is derived from an EMBL/GenBank/DDBJ whole genome shotgun (WGS) entry which is preliminary data.</text>
</comment>
<feature type="domain" description="Thioredoxin" evidence="14">
    <location>
        <begin position="2"/>
        <end position="153"/>
    </location>
</feature>
<dbReference type="InterPro" id="IPR024706">
    <property type="entry name" value="Peroxiredoxin_AhpC-typ"/>
</dbReference>
<dbReference type="PIRSF" id="PIRSF000239">
    <property type="entry name" value="AHPC"/>
    <property type="match status" value="1"/>
</dbReference>
<dbReference type="InterPro" id="IPR036249">
    <property type="entry name" value="Thioredoxin-like_sf"/>
</dbReference>
<sequence length="153" mass="17133">MPARGELAPDFEALTDEGKTIRLSDFRGKKVVLYFYPKDFTSGCEMQACAFRDHYAQFEAANAIILGVSPDDVESHRKFREALNLPFHLLVDSDFSLSKAWESYGTKTYPDGLTFTGTLRSHFVIDEHGVIIDVQNPVSPQESAKRALEAVQS</sequence>
<evidence type="ECO:0000256" key="10">
    <source>
        <dbReference type="ARBA" id="ARBA00038489"/>
    </source>
</evidence>
<evidence type="ECO:0000256" key="6">
    <source>
        <dbReference type="ARBA" id="ARBA00023002"/>
    </source>
</evidence>
<dbReference type="Pfam" id="PF00578">
    <property type="entry name" value="AhpC-TSA"/>
    <property type="match status" value="1"/>
</dbReference>
<dbReference type="CDD" id="cd03017">
    <property type="entry name" value="PRX_BCP"/>
    <property type="match status" value="1"/>
</dbReference>
<dbReference type="GO" id="GO:0005737">
    <property type="term" value="C:cytoplasm"/>
    <property type="evidence" value="ECO:0007669"/>
    <property type="project" value="TreeGrafter"/>
</dbReference>
<dbReference type="AlphaFoldDB" id="A0A2M8PH19"/>
<evidence type="ECO:0000313" key="18">
    <source>
        <dbReference type="Proteomes" id="UP000229681"/>
    </source>
</evidence>
<dbReference type="FunFam" id="3.40.30.10:FF:000007">
    <property type="entry name" value="Thioredoxin-dependent thiol peroxidase"/>
    <property type="match status" value="1"/>
</dbReference>
<dbReference type="InterPro" id="IPR013766">
    <property type="entry name" value="Thioredoxin_domain"/>
</dbReference>
<evidence type="ECO:0000256" key="8">
    <source>
        <dbReference type="ARBA" id="ARBA00023284"/>
    </source>
</evidence>
<comment type="similarity">
    <text evidence="10">Belongs to the peroxiredoxin family. BCP/PrxQ subfamily.</text>
</comment>
<evidence type="ECO:0000256" key="11">
    <source>
        <dbReference type="ARBA" id="ARBA00041373"/>
    </source>
</evidence>
<evidence type="ECO:0000256" key="13">
    <source>
        <dbReference type="PIRSR" id="PIRSR000239-1"/>
    </source>
</evidence>
<evidence type="ECO:0000256" key="4">
    <source>
        <dbReference type="ARBA" id="ARBA00022559"/>
    </source>
</evidence>
<evidence type="ECO:0000313" key="15">
    <source>
        <dbReference type="EMBL" id="PJF36848.1"/>
    </source>
</evidence>
<evidence type="ECO:0000256" key="3">
    <source>
        <dbReference type="ARBA" id="ARBA00013017"/>
    </source>
</evidence>
<evidence type="ECO:0000256" key="9">
    <source>
        <dbReference type="ARBA" id="ARBA00032824"/>
    </source>
</evidence>
<dbReference type="InterPro" id="IPR050924">
    <property type="entry name" value="Peroxiredoxin_BCP/PrxQ"/>
</dbReference>
<keyword evidence="8" id="KW-0676">Redox-active center</keyword>
<organism evidence="15 18">
    <name type="scientific">Candidatus Thermofonsia Clade 1 bacterium</name>
    <dbReference type="NCBI Taxonomy" id="2364210"/>
    <lineage>
        <taxon>Bacteria</taxon>
        <taxon>Bacillati</taxon>
        <taxon>Chloroflexota</taxon>
        <taxon>Candidatus Thermofontia</taxon>
        <taxon>Candidatus Thermofonsia Clade 1</taxon>
    </lineage>
</organism>
<evidence type="ECO:0000256" key="12">
    <source>
        <dbReference type="ARBA" id="ARBA00049091"/>
    </source>
</evidence>
<gene>
    <name evidence="15" type="ORF">CUN49_03395</name>
    <name evidence="16" type="ORF">CUN50_02220</name>
</gene>
<dbReference type="GO" id="GO:0045454">
    <property type="term" value="P:cell redox homeostasis"/>
    <property type="evidence" value="ECO:0007669"/>
    <property type="project" value="TreeGrafter"/>
</dbReference>
<feature type="active site" description="Cysteine sulfenic acid (-SOH) intermediate; for peroxidase activity" evidence="13">
    <location>
        <position position="44"/>
    </location>
</feature>
<dbReference type="PANTHER" id="PTHR42801">
    <property type="entry name" value="THIOREDOXIN-DEPENDENT PEROXIDE REDUCTASE"/>
    <property type="match status" value="1"/>
</dbReference>
<dbReference type="GO" id="GO:0008379">
    <property type="term" value="F:thioredoxin peroxidase activity"/>
    <property type="evidence" value="ECO:0007669"/>
    <property type="project" value="TreeGrafter"/>
</dbReference>
<comment type="catalytic activity">
    <reaction evidence="12">
        <text>a hydroperoxide + [thioredoxin]-dithiol = an alcohol + [thioredoxin]-disulfide + H2O</text>
        <dbReference type="Rhea" id="RHEA:62620"/>
        <dbReference type="Rhea" id="RHEA-COMP:10698"/>
        <dbReference type="Rhea" id="RHEA-COMP:10700"/>
        <dbReference type="ChEBI" id="CHEBI:15377"/>
        <dbReference type="ChEBI" id="CHEBI:29950"/>
        <dbReference type="ChEBI" id="CHEBI:30879"/>
        <dbReference type="ChEBI" id="CHEBI:35924"/>
        <dbReference type="ChEBI" id="CHEBI:50058"/>
        <dbReference type="EC" id="1.11.1.24"/>
    </reaction>
</comment>
<accession>A0A2M8PH19</accession>
<keyword evidence="7" id="KW-1015">Disulfide bond</keyword>
<keyword evidence="6" id="KW-0560">Oxidoreductase</keyword>
<evidence type="ECO:0000256" key="5">
    <source>
        <dbReference type="ARBA" id="ARBA00022862"/>
    </source>
</evidence>
<evidence type="ECO:0000313" key="16">
    <source>
        <dbReference type="EMBL" id="PJF42957.1"/>
    </source>
</evidence>
<evidence type="ECO:0000259" key="14">
    <source>
        <dbReference type="PROSITE" id="PS51352"/>
    </source>
</evidence>
<dbReference type="InterPro" id="IPR000866">
    <property type="entry name" value="AhpC/TSA"/>
</dbReference>
<dbReference type="EC" id="1.11.1.24" evidence="3"/>
<evidence type="ECO:0000256" key="2">
    <source>
        <dbReference type="ARBA" id="ARBA00011245"/>
    </source>
</evidence>
<dbReference type="Proteomes" id="UP000228947">
    <property type="component" value="Unassembled WGS sequence"/>
</dbReference>
<reference evidence="17 18" key="1">
    <citation type="submission" date="2017-11" db="EMBL/GenBank/DDBJ databases">
        <title>Evolution of Phototrophy in the Chloroflexi Phylum Driven by Horizontal Gene Transfer.</title>
        <authorList>
            <person name="Ward L.M."/>
            <person name="Hemp J."/>
            <person name="Shih P.M."/>
            <person name="Mcglynn S.E."/>
            <person name="Fischer W."/>
        </authorList>
    </citation>
    <scope>NUCLEOTIDE SEQUENCE [LARGE SCALE GENOMIC DNA]</scope>
    <source>
        <strain evidence="16">CP1_1M</strain>
        <strain evidence="15">JP3_13</strain>
    </source>
</reference>
<comment type="function">
    <text evidence="1">Thiol-specific peroxidase that catalyzes the reduction of hydrogen peroxide and organic hydroperoxides to water and alcohols, respectively. Plays a role in cell protection against oxidative stress by detoxifying peroxides and as sensor of hydrogen peroxide-mediated signaling events.</text>
</comment>
<dbReference type="Gene3D" id="3.40.30.10">
    <property type="entry name" value="Glutaredoxin"/>
    <property type="match status" value="1"/>
</dbReference>
<proteinExistence type="inferred from homology"/>
<protein>
    <recommendedName>
        <fullName evidence="3">thioredoxin-dependent peroxiredoxin</fullName>
        <ecNumber evidence="3">1.11.1.24</ecNumber>
    </recommendedName>
    <alternativeName>
        <fullName evidence="11">Bacterioferritin comigratory protein</fullName>
    </alternativeName>
    <alternativeName>
        <fullName evidence="9">Thioredoxin peroxidase</fullName>
    </alternativeName>
</protein>
<keyword evidence="5" id="KW-0049">Antioxidant</keyword>
<comment type="subunit">
    <text evidence="2">Monomer.</text>
</comment>
<evidence type="ECO:0000256" key="1">
    <source>
        <dbReference type="ARBA" id="ARBA00003330"/>
    </source>
</evidence>
<dbReference type="EMBL" id="PGTL01000006">
    <property type="protein sequence ID" value="PJF42957.1"/>
    <property type="molecule type" value="Genomic_DNA"/>
</dbReference>
<dbReference type="GO" id="GO:0034599">
    <property type="term" value="P:cellular response to oxidative stress"/>
    <property type="evidence" value="ECO:0007669"/>
    <property type="project" value="TreeGrafter"/>
</dbReference>
<evidence type="ECO:0000313" key="17">
    <source>
        <dbReference type="Proteomes" id="UP000228947"/>
    </source>
</evidence>